<name>A0A7R8YUX5_HERIL</name>
<evidence type="ECO:0000313" key="10">
    <source>
        <dbReference type="Proteomes" id="UP000594454"/>
    </source>
</evidence>
<dbReference type="FunCoup" id="A0A7R8YUX5">
    <property type="interactions" value="1064"/>
</dbReference>
<dbReference type="AlphaFoldDB" id="A0A7R8YUX5"/>
<accession>A0A7R8YUX5</accession>
<dbReference type="OrthoDB" id="10051322at2759"/>
<dbReference type="InParanoid" id="A0A7R8YUX5"/>
<evidence type="ECO:0000256" key="1">
    <source>
        <dbReference type="ARBA" id="ARBA00004434"/>
    </source>
</evidence>
<dbReference type="InterPro" id="IPR034884">
    <property type="entry name" value="Cytochrome_c_oxidase_VIc/VIIs"/>
</dbReference>
<dbReference type="GO" id="GO:0006119">
    <property type="term" value="P:oxidative phosphorylation"/>
    <property type="evidence" value="ECO:0007669"/>
    <property type="project" value="UniProtKB-UniPathway"/>
</dbReference>
<reference evidence="9 10" key="1">
    <citation type="submission" date="2020-11" db="EMBL/GenBank/DDBJ databases">
        <authorList>
            <person name="Wallbank WR R."/>
            <person name="Pardo Diaz C."/>
            <person name="Kozak K."/>
            <person name="Martin S."/>
            <person name="Jiggins C."/>
            <person name="Moest M."/>
            <person name="Warren A I."/>
            <person name="Generalovic N T."/>
            <person name="Byers J.R.P. K."/>
            <person name="Montejo-Kovacevich G."/>
            <person name="Yen C E."/>
        </authorList>
    </citation>
    <scope>NUCLEOTIDE SEQUENCE [LARGE SCALE GENOMIC DNA]</scope>
</reference>
<evidence type="ECO:0008006" key="11">
    <source>
        <dbReference type="Google" id="ProtNLM"/>
    </source>
</evidence>
<keyword evidence="7" id="KW-0496">Mitochondrion</keyword>
<dbReference type="PANTHER" id="PTHR48416:SF1">
    <property type="entry name" value="CYTOCHROME C OXIDASE SUBUNIT 6C"/>
    <property type="match status" value="1"/>
</dbReference>
<evidence type="ECO:0000256" key="8">
    <source>
        <dbReference type="ARBA" id="ARBA00023136"/>
    </source>
</evidence>
<evidence type="ECO:0000256" key="4">
    <source>
        <dbReference type="ARBA" id="ARBA00022692"/>
    </source>
</evidence>
<keyword evidence="6" id="KW-1133">Transmembrane helix</keyword>
<keyword evidence="5" id="KW-0999">Mitochondrion inner membrane</keyword>
<evidence type="ECO:0000256" key="5">
    <source>
        <dbReference type="ARBA" id="ARBA00022792"/>
    </source>
</evidence>
<keyword evidence="10" id="KW-1185">Reference proteome</keyword>
<keyword evidence="4" id="KW-0812">Transmembrane</keyword>
<dbReference type="PANTHER" id="PTHR48416">
    <property type="entry name" value="CYTOCHROME C OXIDASE SUBUNIT 6C"/>
    <property type="match status" value="1"/>
</dbReference>
<proteinExistence type="inferred from homology"/>
<dbReference type="CDD" id="cd22901">
    <property type="entry name" value="CcO_VIc"/>
    <property type="match status" value="1"/>
</dbReference>
<dbReference type="InterPro" id="IPR037169">
    <property type="entry name" value="Cytochrome_c_oxidase_VIc_sf"/>
</dbReference>
<evidence type="ECO:0000256" key="2">
    <source>
        <dbReference type="ARBA" id="ARBA00004673"/>
    </source>
</evidence>
<dbReference type="InterPro" id="IPR051389">
    <property type="entry name" value="Cytochrome_c_oxidase_VIc"/>
</dbReference>
<dbReference type="Proteomes" id="UP000594454">
    <property type="component" value="Chromosome 3"/>
</dbReference>
<evidence type="ECO:0000256" key="7">
    <source>
        <dbReference type="ARBA" id="ARBA00023128"/>
    </source>
</evidence>
<dbReference type="EMBL" id="LR899011">
    <property type="protein sequence ID" value="CAD7086267.1"/>
    <property type="molecule type" value="Genomic_DNA"/>
</dbReference>
<keyword evidence="8" id="KW-0472">Membrane</keyword>
<comment type="pathway">
    <text evidence="2">Energy metabolism; oxidative phosphorylation.</text>
</comment>
<evidence type="ECO:0000313" key="9">
    <source>
        <dbReference type="EMBL" id="CAD7086267.1"/>
    </source>
</evidence>
<dbReference type="Gene3D" id="4.10.93.10">
    <property type="entry name" value="Mitochondrial cytochrome c oxidase subunit VIc/VIIs"/>
    <property type="match status" value="1"/>
</dbReference>
<comment type="similarity">
    <text evidence="3">Belongs to the cytochrome c oxidase subunit 6c family.</text>
</comment>
<organism evidence="9 10">
    <name type="scientific">Hermetia illucens</name>
    <name type="common">Black soldier fly</name>
    <dbReference type="NCBI Taxonomy" id="343691"/>
    <lineage>
        <taxon>Eukaryota</taxon>
        <taxon>Metazoa</taxon>
        <taxon>Ecdysozoa</taxon>
        <taxon>Arthropoda</taxon>
        <taxon>Hexapoda</taxon>
        <taxon>Insecta</taxon>
        <taxon>Pterygota</taxon>
        <taxon>Neoptera</taxon>
        <taxon>Endopterygota</taxon>
        <taxon>Diptera</taxon>
        <taxon>Brachycera</taxon>
        <taxon>Stratiomyomorpha</taxon>
        <taxon>Stratiomyidae</taxon>
        <taxon>Hermetiinae</taxon>
        <taxon>Hermetia</taxon>
    </lineage>
</organism>
<protein>
    <recommendedName>
        <fullName evidence="11">Mitochondrial cytochrome c oxidase subunit VIc/VIIs domain-containing protein</fullName>
    </recommendedName>
</protein>
<dbReference type="GO" id="GO:0005743">
    <property type="term" value="C:mitochondrial inner membrane"/>
    <property type="evidence" value="ECO:0007669"/>
    <property type="project" value="UniProtKB-SubCell"/>
</dbReference>
<dbReference type="SUPFAM" id="SSF81415">
    <property type="entry name" value="Mitochondrial cytochrome c oxidase subunit VIc"/>
    <property type="match status" value="1"/>
</dbReference>
<dbReference type="UniPathway" id="UPA00705"/>
<comment type="subcellular location">
    <subcellularLocation>
        <location evidence="1">Mitochondrion inner membrane</location>
        <topology evidence="1">Single-pass membrane protein</topology>
    </subcellularLocation>
</comment>
<evidence type="ECO:0000256" key="6">
    <source>
        <dbReference type="ARBA" id="ARBA00022989"/>
    </source>
</evidence>
<dbReference type="Pfam" id="PF02937">
    <property type="entry name" value="COX6C"/>
    <property type="match status" value="1"/>
</dbReference>
<gene>
    <name evidence="9" type="ORF">HERILL_LOCUS9054</name>
</gene>
<evidence type="ECO:0000256" key="3">
    <source>
        <dbReference type="ARBA" id="ARBA00007204"/>
    </source>
</evidence>
<sequence length="116" mass="12901">MACTKTIFLTFQDICTSPSSSECFVRKKTQLSPVKMSSSVAETKSIPKPVLRGLHNATIKRNLIVALGLVVTITTAYKFAVNDVKKQKYAEFYKNYDAQKSFERMKKAGVLSAAQD</sequence>